<reference evidence="2 3" key="1">
    <citation type="submission" date="2021-06" db="EMBL/GenBank/DDBJ databases">
        <authorList>
            <person name="Kallberg Y."/>
            <person name="Tangrot J."/>
            <person name="Rosling A."/>
        </authorList>
    </citation>
    <scope>NUCLEOTIDE SEQUENCE [LARGE SCALE GENOMIC DNA]</scope>
    <source>
        <strain evidence="2 3">120-4 pot B 10/14</strain>
    </source>
</reference>
<comment type="caution">
    <text evidence="2">The sequence shown here is derived from an EMBL/GenBank/DDBJ whole genome shotgun (WGS) entry which is preliminary data.</text>
</comment>
<dbReference type="Proteomes" id="UP000789901">
    <property type="component" value="Unassembled WGS sequence"/>
</dbReference>
<feature type="region of interest" description="Disordered" evidence="1">
    <location>
        <begin position="1"/>
        <end position="46"/>
    </location>
</feature>
<keyword evidence="3" id="KW-1185">Reference proteome</keyword>
<evidence type="ECO:0000313" key="2">
    <source>
        <dbReference type="EMBL" id="CAG8464276.1"/>
    </source>
</evidence>
<sequence length="46" mass="5301">MNKKQLKQTPESRFNLEIPKGVINSETPESKFNLETHQKSAINSEE</sequence>
<evidence type="ECO:0000256" key="1">
    <source>
        <dbReference type="SAM" id="MobiDB-lite"/>
    </source>
</evidence>
<proteinExistence type="predicted"/>
<gene>
    <name evidence="2" type="ORF">GMARGA_LOCUS461</name>
</gene>
<accession>A0ABM8VWK1</accession>
<dbReference type="EMBL" id="CAJVQB010000079">
    <property type="protein sequence ID" value="CAG8464276.1"/>
    <property type="molecule type" value="Genomic_DNA"/>
</dbReference>
<name>A0ABM8VWK1_GIGMA</name>
<evidence type="ECO:0000313" key="3">
    <source>
        <dbReference type="Proteomes" id="UP000789901"/>
    </source>
</evidence>
<protein>
    <submittedName>
        <fullName evidence="2">19586_t:CDS:1</fullName>
    </submittedName>
</protein>
<feature type="compositionally biased region" description="Basic and acidic residues" evidence="1">
    <location>
        <begin position="28"/>
        <end position="38"/>
    </location>
</feature>
<organism evidence="2 3">
    <name type="scientific">Gigaspora margarita</name>
    <dbReference type="NCBI Taxonomy" id="4874"/>
    <lineage>
        <taxon>Eukaryota</taxon>
        <taxon>Fungi</taxon>
        <taxon>Fungi incertae sedis</taxon>
        <taxon>Mucoromycota</taxon>
        <taxon>Glomeromycotina</taxon>
        <taxon>Glomeromycetes</taxon>
        <taxon>Diversisporales</taxon>
        <taxon>Gigasporaceae</taxon>
        <taxon>Gigaspora</taxon>
    </lineage>
</organism>